<proteinExistence type="predicted"/>
<reference evidence="2" key="1">
    <citation type="submission" date="2022-11" db="UniProtKB">
        <authorList>
            <consortium name="WormBaseParasite"/>
        </authorList>
    </citation>
    <scope>IDENTIFICATION</scope>
</reference>
<name>A0A914CUK6_9BILA</name>
<dbReference type="AlphaFoldDB" id="A0A914CUK6"/>
<accession>A0A914CUK6</accession>
<protein>
    <submittedName>
        <fullName evidence="2">Uncharacterized protein</fullName>
    </submittedName>
</protein>
<evidence type="ECO:0000313" key="1">
    <source>
        <dbReference type="Proteomes" id="UP000887540"/>
    </source>
</evidence>
<sequence>MMGASESTQEPEPIESDIQETFSNIPAAPVSPVASNLAELSVASTSTSNTSARLDRDILVEIVQEMVYQKMDTDDGSVNANNSDFWLRFALVNKNFQDAILSFFQRYHALVLDETSLYYNVRLRRHIAKTQEKGSDIVIDESLFRSLMKFGSFIRELEITPSGYESPKIDFILNAIIDSALEKIKLNDFKKSYELSRNRILEIIKKNSHTLKELHDVPYHFLRYISSIPLNLDYFSAFQMDLGME</sequence>
<keyword evidence="1" id="KW-1185">Reference proteome</keyword>
<organism evidence="1 2">
    <name type="scientific">Acrobeloides nanus</name>
    <dbReference type="NCBI Taxonomy" id="290746"/>
    <lineage>
        <taxon>Eukaryota</taxon>
        <taxon>Metazoa</taxon>
        <taxon>Ecdysozoa</taxon>
        <taxon>Nematoda</taxon>
        <taxon>Chromadorea</taxon>
        <taxon>Rhabditida</taxon>
        <taxon>Tylenchina</taxon>
        <taxon>Cephalobomorpha</taxon>
        <taxon>Cephaloboidea</taxon>
        <taxon>Cephalobidae</taxon>
        <taxon>Acrobeloides</taxon>
    </lineage>
</organism>
<dbReference type="Proteomes" id="UP000887540">
    <property type="component" value="Unplaced"/>
</dbReference>
<evidence type="ECO:0000313" key="2">
    <source>
        <dbReference type="WBParaSite" id="ACRNAN_scaffold1486.g24032.t1"/>
    </source>
</evidence>
<dbReference type="WBParaSite" id="ACRNAN_scaffold1486.g24032.t1">
    <property type="protein sequence ID" value="ACRNAN_scaffold1486.g24032.t1"/>
    <property type="gene ID" value="ACRNAN_scaffold1486.g24032"/>
</dbReference>